<evidence type="ECO:0000259" key="2">
    <source>
        <dbReference type="Pfam" id="PF01642"/>
    </source>
</evidence>
<dbReference type="AlphaFoldDB" id="A0A660SLQ2"/>
<organism evidence="3 4">
    <name type="scientific">candidate division WOR-3 bacterium</name>
    <dbReference type="NCBI Taxonomy" id="2052148"/>
    <lineage>
        <taxon>Bacteria</taxon>
        <taxon>Bacteria division WOR-3</taxon>
    </lineage>
</organism>
<sequence length="518" mass="58890">MSFKPYYTPEDLKDFDYDRDLGRPGHFPYTRGVYETMYLGRLWTMRQYAGFGTAEESNRRYRYLLDQGQTGLSVAFDLPTQLGYDSDHPLARGEVGRCGVAIDTVEDMKILFDGIPLDRVSTSMTINATALVLLAMYLVVAEEVGIDPEKLTGTVQNDILKEYIARGNYIYPPRPSIRLTLDLIEFCRQNLPKWNPISISGYHIREAGSNAVQEIAFTLANGIAYLEAAQTRGIDIDRCAERFSFFFGAHNNLLEEVAKFRAARRLWARIIKDRFGIENPKAQRLRFHTQTAGCTLTAQQPENNVVRVAFQALAAVLGGTQSLHTNAKDEALALPTEDSALLALRTQQIIAHESGVAQTIDPLAGSYLIEYLTDQIEKEARDYIDQIDRMGGAIAAVENGFFRREIEDSAYQYQKEVEEKKRKIVGVNIFTDDRQPRYEILKVRPEVEHRQIEQLRAIKKNRDQRRVTTLLSQLKEEAAGKKNLMPTIIELVRVRATLGEISDALRAVFGEYKEFQRL</sequence>
<dbReference type="InterPro" id="IPR016176">
    <property type="entry name" value="Cbl-dep_enz_cat"/>
</dbReference>
<dbReference type="InterPro" id="IPR006098">
    <property type="entry name" value="MMCoA_mutase_a_cat"/>
</dbReference>
<evidence type="ECO:0000256" key="1">
    <source>
        <dbReference type="ARBA" id="ARBA00023235"/>
    </source>
</evidence>
<keyword evidence="1" id="KW-0413">Isomerase</keyword>
<dbReference type="PANTHER" id="PTHR48101:SF1">
    <property type="entry name" value="METHYLMALONYL-COA MUTASE, LARGE SUBUNIT"/>
    <property type="match status" value="1"/>
</dbReference>
<dbReference type="GO" id="GO:0004494">
    <property type="term" value="F:methylmalonyl-CoA mutase activity"/>
    <property type="evidence" value="ECO:0007669"/>
    <property type="project" value="InterPro"/>
</dbReference>
<evidence type="ECO:0000313" key="3">
    <source>
        <dbReference type="EMBL" id="RKX71724.1"/>
    </source>
</evidence>
<dbReference type="NCBIfam" id="TIGR00641">
    <property type="entry name" value="acid_CoA_mut_N"/>
    <property type="match status" value="1"/>
</dbReference>
<comment type="caution">
    <text evidence="3">The sequence shown here is derived from an EMBL/GenBank/DDBJ whole genome shotgun (WGS) entry which is preliminary data.</text>
</comment>
<dbReference type="SUPFAM" id="SSF51703">
    <property type="entry name" value="Cobalamin (vitamin B12)-dependent enzymes"/>
    <property type="match status" value="1"/>
</dbReference>
<accession>A0A660SLQ2</accession>
<feature type="domain" description="Methylmalonyl-CoA mutase alpha/beta chain catalytic" evidence="2">
    <location>
        <begin position="2"/>
        <end position="511"/>
    </location>
</feature>
<gene>
    <name evidence="3" type="ORF">DRP53_00630</name>
</gene>
<dbReference type="Gene3D" id="3.20.20.240">
    <property type="entry name" value="Methylmalonyl-CoA mutase"/>
    <property type="match status" value="1"/>
</dbReference>
<dbReference type="EMBL" id="QNBE01000003">
    <property type="protein sequence ID" value="RKX71724.1"/>
    <property type="molecule type" value="Genomic_DNA"/>
</dbReference>
<dbReference type="Pfam" id="PF01642">
    <property type="entry name" value="MM_CoA_mutase"/>
    <property type="match status" value="1"/>
</dbReference>
<evidence type="ECO:0000313" key="4">
    <source>
        <dbReference type="Proteomes" id="UP000268469"/>
    </source>
</evidence>
<dbReference type="CDD" id="cd03680">
    <property type="entry name" value="MM_CoA_mutase_ICM_like"/>
    <property type="match status" value="1"/>
</dbReference>
<reference evidence="3 4" key="1">
    <citation type="submission" date="2018-06" db="EMBL/GenBank/DDBJ databases">
        <title>Extensive metabolic versatility and redundancy in microbially diverse, dynamic hydrothermal sediments.</title>
        <authorList>
            <person name="Dombrowski N."/>
            <person name="Teske A."/>
            <person name="Baker B.J."/>
        </authorList>
    </citation>
    <scope>NUCLEOTIDE SEQUENCE [LARGE SCALE GENOMIC DNA]</scope>
    <source>
        <strain evidence="3">B36_G15</strain>
    </source>
</reference>
<dbReference type="InterPro" id="IPR006099">
    <property type="entry name" value="MeMalonylCoA_mutase_a/b_cat"/>
</dbReference>
<protein>
    <submittedName>
        <fullName evidence="3">Methylmalonyl-CoA mutase</fullName>
    </submittedName>
</protein>
<dbReference type="GO" id="GO:0031419">
    <property type="term" value="F:cobalamin binding"/>
    <property type="evidence" value="ECO:0007669"/>
    <property type="project" value="InterPro"/>
</dbReference>
<dbReference type="Proteomes" id="UP000268469">
    <property type="component" value="Unassembled WGS sequence"/>
</dbReference>
<dbReference type="PANTHER" id="PTHR48101">
    <property type="entry name" value="METHYLMALONYL-COA MUTASE, MITOCHONDRIAL-RELATED"/>
    <property type="match status" value="1"/>
</dbReference>
<proteinExistence type="predicted"/>
<name>A0A660SLQ2_UNCW3</name>